<evidence type="ECO:0008006" key="5">
    <source>
        <dbReference type="Google" id="ProtNLM"/>
    </source>
</evidence>
<evidence type="ECO:0000313" key="3">
    <source>
        <dbReference type="EMBL" id="OCH98665.1"/>
    </source>
</evidence>
<dbReference type="Proteomes" id="UP000093336">
    <property type="component" value="Unassembled WGS sequence"/>
</dbReference>
<protein>
    <recommendedName>
        <fullName evidence="5">Substrate of the Dot/Icm secretion system</fullName>
    </recommendedName>
</protein>
<name>A0ABX2XVP4_9GAMM</name>
<keyword evidence="2" id="KW-0812">Transmembrane</keyword>
<gene>
    <name evidence="3" type="ORF">A8135_10185</name>
</gene>
<keyword evidence="4" id="KW-1185">Reference proteome</keyword>
<feature type="compositionally biased region" description="Basic and acidic residues" evidence="1">
    <location>
        <begin position="854"/>
        <end position="876"/>
    </location>
</feature>
<comment type="caution">
    <text evidence="3">The sequence shown here is derived from an EMBL/GenBank/DDBJ whole genome shotgun (WGS) entry which is preliminary data.</text>
</comment>
<proteinExistence type="predicted"/>
<evidence type="ECO:0000313" key="4">
    <source>
        <dbReference type="Proteomes" id="UP000093336"/>
    </source>
</evidence>
<reference evidence="3 4" key="1">
    <citation type="submission" date="2016-05" db="EMBL/GenBank/DDBJ databases">
        <authorList>
            <person name="Prochazka B."/>
            <person name="Indra A."/>
            <person name="Hasenberger P."/>
            <person name="Blaschitz M."/>
            <person name="Wagner L."/>
            <person name="Wewalka G."/>
            <person name="Sorschag S."/>
            <person name="Schmid D."/>
            <person name="Ruppitsch W."/>
        </authorList>
    </citation>
    <scope>NUCLEOTIDE SEQUENCE [LARGE SCALE GENOMIC DNA]</scope>
    <source>
        <strain evidence="3 4">974010_12</strain>
    </source>
</reference>
<dbReference type="RefSeq" id="WP_065620499.1">
    <property type="nucleotide sequence ID" value="NZ_LYOZ01000006.1"/>
</dbReference>
<dbReference type="EMBL" id="LYOZ01000006">
    <property type="protein sequence ID" value="OCH98665.1"/>
    <property type="molecule type" value="Genomic_DNA"/>
</dbReference>
<organism evidence="3 4">
    <name type="scientific">Legionella jamestowniensis</name>
    <dbReference type="NCBI Taxonomy" id="455"/>
    <lineage>
        <taxon>Bacteria</taxon>
        <taxon>Pseudomonadati</taxon>
        <taxon>Pseudomonadota</taxon>
        <taxon>Gammaproteobacteria</taxon>
        <taxon>Legionellales</taxon>
        <taxon>Legionellaceae</taxon>
        <taxon>Legionella</taxon>
    </lineage>
</organism>
<feature type="region of interest" description="Disordered" evidence="1">
    <location>
        <begin position="847"/>
        <end position="876"/>
    </location>
</feature>
<feature type="transmembrane region" description="Helical" evidence="2">
    <location>
        <begin position="704"/>
        <end position="728"/>
    </location>
</feature>
<accession>A0ABX2XVP4</accession>
<feature type="transmembrane region" description="Helical" evidence="2">
    <location>
        <begin position="676"/>
        <end position="698"/>
    </location>
</feature>
<keyword evidence="2" id="KW-0472">Membrane</keyword>
<sequence length="876" mass="99637">MANFKKYSGNYVEVIDKLIPVFGFLTGYYEAQQTKETYLDALERDLNRTAYLSYKSSAEEMKQRLARTEGRKDSDLSYTQGNLTGAVFTINGMLKRLVESGPRAEAEGTKKGAYGSIRLAYEDDAGVDCGLSIAYIRNDPDLEKGEPFVPVEERKHYLAVAIIKNITAAPKDREVIYITAPTPLADSKVEIRSDKDKEINAEIDKVLEHGEDITDQDIPAELDKHLNSKGLSHLLKGLFKGDQLSLTHFDQLDKRITESTNIDNHDFKKNQLQRLIDNARMSLPEDKALKQYLDEVEKYSLTDFDFFKDDNFERTLEMVVEQINEHMQQIVDSEPERSKKFMLSHFLTTYAMIELNERQDYQREMMLAQAKVVLKTGVTQEFDELLFLAQEKAEKDDPKKISALKELILNARKSLPEHQELQHYLNSEEERALTKLTFYDDFDQQLETIFYQINEHIGSKNTQLSNDAKLKNQLTFAAIRLEQYTKSLTEDSKEYPLRAWLGMKAEELRSLRDNSLEDAEIYRDVEFTQLISSFVKQGQELQDKVIFFSEQLKRLADHLESDKEAQYIHTFLLAESNTLKGIMANPSKAESYRDMQFTDLVSELLDQGFKKQQNDIINNAKTQIIRKISPFDRDNANRAIDLHTRLKKAEPVLPSSKSVPPQKHGQSFWQRHRNNIIGGLSLIFLTILITGLLASGLLAPLGLALAAGTVTTVLIAGGATVGGIALATTAKSAYEENKWANEEWAYENSKERQEEKAYEISKDKYDKAVTDIEAIERKRDEDLSALDTHFNETKPAIMKVVEDKLLVEEDSSLLSEVTALDKALNKAAAPPIDIIQEVRAKLDAVSTAKSSTELPEKPQKDVVHSENDLTIEKKVQ</sequence>
<evidence type="ECO:0000256" key="2">
    <source>
        <dbReference type="SAM" id="Phobius"/>
    </source>
</evidence>
<evidence type="ECO:0000256" key="1">
    <source>
        <dbReference type="SAM" id="MobiDB-lite"/>
    </source>
</evidence>
<keyword evidence="2" id="KW-1133">Transmembrane helix</keyword>